<evidence type="ECO:0000313" key="3">
    <source>
        <dbReference type="Proteomes" id="UP000001024"/>
    </source>
</evidence>
<organism evidence="2 3">
    <name type="scientific">Thermoplasma acidophilum (strain ATCC 25905 / DSM 1728 / JCM 9062 / NBRC 15155 / AMRC-C165)</name>
    <dbReference type="NCBI Taxonomy" id="273075"/>
    <lineage>
        <taxon>Archaea</taxon>
        <taxon>Methanobacteriati</taxon>
        <taxon>Thermoplasmatota</taxon>
        <taxon>Thermoplasmata</taxon>
        <taxon>Thermoplasmatales</taxon>
        <taxon>Thermoplasmataceae</taxon>
        <taxon>Thermoplasma</taxon>
    </lineage>
</organism>
<sequence>MLALFISESMGAMLFLFHYHGSKSRVSPYVIPIWELTGTFIAFWVVTSDFAYPSILIPAAYIYAVPLLILLIAFIGRNAFIIFGEFIKKGRFSDRSMYSIFSVFECLFCLVFVIFASSVVTGGGVVLAKLAFNAGKWASAPGDVLFVIGAIVLMYGFSFIFYGLENYMRISMVASYLGIVLELAALVWIHTSISAVPISPVLAVTIIIGVIAPILFYYRPTRKIIENKVVFLTLLTISIYPFYSLVYPKFFGGTLPVSDFLTNKAMSVAYFYITLGGGILLILMLIYMVYVANNFAKMQMGSAAKAKE</sequence>
<protein>
    <submittedName>
        <fullName evidence="2">Hypothetical membrane protein</fullName>
    </submittedName>
</protein>
<feature type="transmembrane region" description="Helical" evidence="1">
    <location>
        <begin position="26"/>
        <end position="46"/>
    </location>
</feature>
<dbReference type="AlphaFoldDB" id="Q9HI62"/>
<feature type="transmembrane region" description="Helical" evidence="1">
    <location>
        <begin position="52"/>
        <end position="76"/>
    </location>
</feature>
<feature type="transmembrane region" description="Helical" evidence="1">
    <location>
        <begin position="144"/>
        <end position="164"/>
    </location>
</feature>
<feature type="transmembrane region" description="Helical" evidence="1">
    <location>
        <begin position="97"/>
        <end position="124"/>
    </location>
</feature>
<dbReference type="eggNOG" id="arCOG05350">
    <property type="taxonomic scope" value="Archaea"/>
</dbReference>
<gene>
    <name evidence="2" type="ordered locus">Ta1483</name>
</gene>
<name>Q9HI62_THEAC</name>
<proteinExistence type="predicted"/>
<accession>Q9HI62</accession>
<dbReference type="EMBL" id="AL445067">
    <property type="protein sequence ID" value="CAC12601.1"/>
    <property type="molecule type" value="Genomic_DNA"/>
</dbReference>
<keyword evidence="1" id="KW-0472">Membrane</keyword>
<reference evidence="2 3" key="1">
    <citation type="journal article" date="2000" name="Nature">
        <title>The genome sequence of the thermoacidophilic scavenger Thermoplasma acidophilum.</title>
        <authorList>
            <person name="Ruepp A."/>
            <person name="Graml W."/>
            <person name="Santos-Martinez M.L."/>
            <person name="Koretke K.K."/>
            <person name="Volker C."/>
            <person name="Mewes H.W."/>
            <person name="Frishman D."/>
            <person name="Stocker S."/>
            <person name="Lupas A.N."/>
            <person name="Baumeister W."/>
        </authorList>
    </citation>
    <scope>NUCLEOTIDE SEQUENCE [LARGE SCALE GENOMIC DNA]</scope>
    <source>
        <strain evidence="3">ATCC 25905 / DSM 1728 / JCM 9062 / NBRC 15155 / AMRC-C165</strain>
    </source>
</reference>
<feature type="transmembrane region" description="Helical" evidence="1">
    <location>
        <begin position="195"/>
        <end position="217"/>
    </location>
</feature>
<dbReference type="HOGENOM" id="CLU_876093_0_0_2"/>
<dbReference type="PaxDb" id="273075-Ta1483m"/>
<keyword evidence="1" id="KW-1133">Transmembrane helix</keyword>
<keyword evidence="3" id="KW-1185">Reference proteome</keyword>
<feature type="transmembrane region" description="Helical" evidence="1">
    <location>
        <begin position="171"/>
        <end position="189"/>
    </location>
</feature>
<evidence type="ECO:0000313" key="2">
    <source>
        <dbReference type="EMBL" id="CAC12601.1"/>
    </source>
</evidence>
<dbReference type="KEGG" id="tac:Ta1483"/>
<dbReference type="InParanoid" id="Q9HI62"/>
<dbReference type="Proteomes" id="UP000001024">
    <property type="component" value="Chromosome"/>
</dbReference>
<dbReference type="EnsemblBacteria" id="CAC12601">
    <property type="protein sequence ID" value="CAC12601"/>
    <property type="gene ID" value="CAC12601"/>
</dbReference>
<feature type="transmembrane region" description="Helical" evidence="1">
    <location>
        <begin position="268"/>
        <end position="290"/>
    </location>
</feature>
<feature type="transmembrane region" description="Helical" evidence="1">
    <location>
        <begin position="229"/>
        <end position="248"/>
    </location>
</feature>
<keyword evidence="1" id="KW-0812">Transmembrane</keyword>
<evidence type="ECO:0000256" key="1">
    <source>
        <dbReference type="SAM" id="Phobius"/>
    </source>
</evidence>